<dbReference type="RefSeq" id="WP_273670024.1">
    <property type="nucleotide sequence ID" value="NZ_JAQQXR010000002.1"/>
</dbReference>
<evidence type="ECO:0000313" key="2">
    <source>
        <dbReference type="EMBL" id="MDC8757346.1"/>
    </source>
</evidence>
<reference evidence="2 3" key="1">
    <citation type="submission" date="2022-10" db="EMBL/GenBank/DDBJ databases">
        <title>Janthinobacterium sp. hw3 Genome sequencing.</title>
        <authorList>
            <person name="Park S."/>
        </authorList>
    </citation>
    <scope>NUCLEOTIDE SEQUENCE [LARGE SCALE GENOMIC DNA]</scope>
    <source>
        <strain evidence="3">hw3</strain>
    </source>
</reference>
<sequence length="266" mass="27751">MMTTLFLSPQRRAAAMLAGLAFALPAAAQLQRLDDQALSRVHGQGLLTMSNGSLGGFDFTRIGFDADIALSANLRNVRLGEYSLAARNGLGADIDMPLLQFGRSDAGDAARLVQISNPYFEFVYRGDAAAREVIGMRIGFDGISGDVGLKLASLSGSLRVGASGADGAPLLLDSRLDPGGGKRWDGACAAPCLPMAQLGGVRAGDASGPSRDFWISMLKTGVQFQAPAGSAQLPDPAQAGLWLNWRDRLVALGVNGVTPPNLPKGR</sequence>
<name>A0ABT5JZ76_9BURK</name>
<keyword evidence="3" id="KW-1185">Reference proteome</keyword>
<protein>
    <submittedName>
        <fullName evidence="2">Uncharacterized protein</fullName>
    </submittedName>
</protein>
<evidence type="ECO:0000256" key="1">
    <source>
        <dbReference type="SAM" id="SignalP"/>
    </source>
</evidence>
<feature type="signal peptide" evidence="1">
    <location>
        <begin position="1"/>
        <end position="28"/>
    </location>
</feature>
<gene>
    <name evidence="2" type="ORF">OIK44_07080</name>
</gene>
<dbReference type="Proteomes" id="UP001221208">
    <property type="component" value="Unassembled WGS sequence"/>
</dbReference>
<organism evidence="2 3">
    <name type="scientific">Janthinobacterium fluminis</name>
    <dbReference type="NCBI Taxonomy" id="2987524"/>
    <lineage>
        <taxon>Bacteria</taxon>
        <taxon>Pseudomonadati</taxon>
        <taxon>Pseudomonadota</taxon>
        <taxon>Betaproteobacteria</taxon>
        <taxon>Burkholderiales</taxon>
        <taxon>Oxalobacteraceae</taxon>
        <taxon>Janthinobacterium</taxon>
    </lineage>
</organism>
<proteinExistence type="predicted"/>
<comment type="caution">
    <text evidence="2">The sequence shown here is derived from an EMBL/GenBank/DDBJ whole genome shotgun (WGS) entry which is preliminary data.</text>
</comment>
<evidence type="ECO:0000313" key="3">
    <source>
        <dbReference type="Proteomes" id="UP001221208"/>
    </source>
</evidence>
<accession>A0ABT5JZ76</accession>
<feature type="chain" id="PRO_5045604175" evidence="1">
    <location>
        <begin position="29"/>
        <end position="266"/>
    </location>
</feature>
<keyword evidence="1" id="KW-0732">Signal</keyword>
<dbReference type="EMBL" id="JAQQXR010000002">
    <property type="protein sequence ID" value="MDC8757346.1"/>
    <property type="molecule type" value="Genomic_DNA"/>
</dbReference>